<accession>A0A085NPI2</accession>
<dbReference type="GO" id="GO:0005785">
    <property type="term" value="C:signal recognition particle receptor complex"/>
    <property type="evidence" value="ECO:0007669"/>
    <property type="project" value="TreeGrafter"/>
</dbReference>
<evidence type="ECO:0000313" key="5">
    <source>
        <dbReference type="Proteomes" id="UP000030764"/>
    </source>
</evidence>
<protein>
    <recommendedName>
        <fullName evidence="2">Transferrin-like domain-containing protein</fullName>
    </recommendedName>
</protein>
<feature type="domain" description="Transferrin-like" evidence="2">
    <location>
        <begin position="21"/>
        <end position="346"/>
    </location>
</feature>
<organism evidence="4">
    <name type="scientific">Trichuris suis</name>
    <name type="common">pig whipworm</name>
    <dbReference type="NCBI Taxonomy" id="68888"/>
    <lineage>
        <taxon>Eukaryota</taxon>
        <taxon>Metazoa</taxon>
        <taxon>Ecdysozoa</taxon>
        <taxon>Nematoda</taxon>
        <taxon>Enoplea</taxon>
        <taxon>Dorylaimia</taxon>
        <taxon>Trichinellida</taxon>
        <taxon>Trichuridae</taxon>
        <taxon>Trichuris</taxon>
    </lineage>
</organism>
<dbReference type="SUPFAM" id="SSF53850">
    <property type="entry name" value="Periplasmic binding protein-like II"/>
    <property type="match status" value="2"/>
</dbReference>
<dbReference type="PANTHER" id="PTHR11485">
    <property type="entry name" value="TRANSFERRIN"/>
    <property type="match status" value="1"/>
</dbReference>
<dbReference type="PROSITE" id="PS51408">
    <property type="entry name" value="TRANSFERRIN_LIKE_4"/>
    <property type="match status" value="2"/>
</dbReference>
<sequence>MISILLTLFALTSMEPICESIRWCVRDSGYNQQLCAQMQQDLQRRNTSMDFRCVYGLNQIDCMQQIRSGSADSMNLDAEEVYVAGRYLSLRVATYEKVEARDFVEESLVVIREASFKKYRVSDLAKKRLCLPKVEEGNMQYQALVSVLLPLGIIPLKEVDCRSPAQTLANYFGPSCMPGRWSKLPTDDLPGQQCALCPNACTHQGSYASATGALRCLIEKRADVAVTSVNALSQYPTGRNGLSPSKYKLLCLQGSLAELDEGCSWFGRRGNAFVVSPLAKSKKIDQVRNTLKKIFRAFNGTKPAWFRRMVFSSSNVTSLGETNGRSFTYKRYLGTLFVRSMESPFATSNCLPSTVRFCLTAKQRKCQNVAMAWSTIRLKPTLECQQAIYRSQCVNSLLRDQSDIALMSAPEAVESYIKHGLVPIAVELLENDVQASYLLAVLTKRRNLTPGQLYGAKACFGGSTTRTLTLVLLERLRILRLNKCRFDQVELDFFKPACKSAASEDYGLCALCDNAALGRLIWKPAANGNRTDKEGADVAFLNLNYDQVMELQRASNLFMLMCPDGKRRRIDEFKSCTWLTTPGSAVVASKTASYAVRRRLTEMLVYAQRYYERKKPNDKFSMFASRMEQATLFDKRTVRLKPVWTSNDYDSVLRTAFGGEMIDIYERYVRCSCKALKATYAVVSLFCALAAAMPT</sequence>
<keyword evidence="1" id="KW-0732">Signal</keyword>
<reference evidence="4 5" key="1">
    <citation type="journal article" date="2014" name="Nat. Genet.">
        <title>Genome and transcriptome of the porcine whipworm Trichuris suis.</title>
        <authorList>
            <person name="Jex A.R."/>
            <person name="Nejsum P."/>
            <person name="Schwarz E.M."/>
            <person name="Hu L."/>
            <person name="Young N.D."/>
            <person name="Hall R.S."/>
            <person name="Korhonen P.K."/>
            <person name="Liao S."/>
            <person name="Thamsborg S."/>
            <person name="Xia J."/>
            <person name="Xu P."/>
            <person name="Wang S."/>
            <person name="Scheerlinck J.P."/>
            <person name="Hofmann A."/>
            <person name="Sternberg P.W."/>
            <person name="Wang J."/>
            <person name="Gasser R.B."/>
        </authorList>
    </citation>
    <scope>NUCLEOTIDE SEQUENCE [LARGE SCALE GENOMIC DNA]</scope>
    <source>
        <strain evidence="4">DCEP-RM93F</strain>
        <strain evidence="3">DCEP-RM93M</strain>
    </source>
</reference>
<dbReference type="EMBL" id="KL363233">
    <property type="protein sequence ID" value="KFD52006.1"/>
    <property type="molecule type" value="Genomic_DNA"/>
</dbReference>
<dbReference type="Proteomes" id="UP000030758">
    <property type="component" value="Unassembled WGS sequence"/>
</dbReference>
<feature type="signal peptide" evidence="1">
    <location>
        <begin position="1"/>
        <end position="20"/>
    </location>
</feature>
<evidence type="ECO:0000256" key="1">
    <source>
        <dbReference type="SAM" id="SignalP"/>
    </source>
</evidence>
<evidence type="ECO:0000313" key="3">
    <source>
        <dbReference type="EMBL" id="KFD52006.1"/>
    </source>
</evidence>
<dbReference type="EMBL" id="KL367482">
    <property type="protein sequence ID" value="KFD71378.1"/>
    <property type="molecule type" value="Genomic_DNA"/>
</dbReference>
<dbReference type="InterPro" id="IPR001156">
    <property type="entry name" value="Transferrin-like_dom"/>
</dbReference>
<dbReference type="AlphaFoldDB" id="A0A085NPI2"/>
<dbReference type="GO" id="GO:0045047">
    <property type="term" value="P:protein targeting to ER"/>
    <property type="evidence" value="ECO:0007669"/>
    <property type="project" value="TreeGrafter"/>
</dbReference>
<dbReference type="Pfam" id="PF00405">
    <property type="entry name" value="Transferrin"/>
    <property type="match status" value="2"/>
</dbReference>
<evidence type="ECO:0000313" key="4">
    <source>
        <dbReference type="EMBL" id="KFD71378.1"/>
    </source>
</evidence>
<name>A0A085NPI2_9BILA</name>
<dbReference type="SMART" id="SM00094">
    <property type="entry name" value="TR_FER"/>
    <property type="match status" value="1"/>
</dbReference>
<feature type="domain" description="Transferrin-like" evidence="2">
    <location>
        <begin position="355"/>
        <end position="662"/>
    </location>
</feature>
<dbReference type="Proteomes" id="UP000030764">
    <property type="component" value="Unassembled WGS sequence"/>
</dbReference>
<dbReference type="Gene3D" id="3.40.190.10">
    <property type="entry name" value="Periplasmic binding protein-like II"/>
    <property type="match status" value="4"/>
</dbReference>
<dbReference type="PANTHER" id="PTHR11485:SF34">
    <property type="entry name" value="SIGNAL RECOGNITION PARTICLE RECEPTOR SUBUNIT BETA"/>
    <property type="match status" value="1"/>
</dbReference>
<proteinExistence type="predicted"/>
<keyword evidence="5" id="KW-1185">Reference proteome</keyword>
<evidence type="ECO:0000259" key="2">
    <source>
        <dbReference type="PROSITE" id="PS51408"/>
    </source>
</evidence>
<gene>
    <name evidence="3" type="ORF">M513_07138</name>
    <name evidence="4" type="ORF">M514_07138</name>
</gene>
<feature type="chain" id="PRO_5010405433" description="Transferrin-like domain-containing protein" evidence="1">
    <location>
        <begin position="21"/>
        <end position="695"/>
    </location>
</feature>
<dbReference type="PRINTS" id="PR00422">
    <property type="entry name" value="TRANSFERRIN"/>
</dbReference>